<proteinExistence type="predicted"/>
<dbReference type="AlphaFoldDB" id="A0A1R3KE40"/>
<comment type="caution">
    <text evidence="1">The sequence shown here is derived from an EMBL/GenBank/DDBJ whole genome shotgun (WGS) entry which is preliminary data.</text>
</comment>
<accession>A0A1R3KE40</accession>
<organism evidence="1 2">
    <name type="scientific">Corchorus olitorius</name>
    <dbReference type="NCBI Taxonomy" id="93759"/>
    <lineage>
        <taxon>Eukaryota</taxon>
        <taxon>Viridiplantae</taxon>
        <taxon>Streptophyta</taxon>
        <taxon>Embryophyta</taxon>
        <taxon>Tracheophyta</taxon>
        <taxon>Spermatophyta</taxon>
        <taxon>Magnoliopsida</taxon>
        <taxon>eudicotyledons</taxon>
        <taxon>Gunneridae</taxon>
        <taxon>Pentapetalae</taxon>
        <taxon>rosids</taxon>
        <taxon>malvids</taxon>
        <taxon>Malvales</taxon>
        <taxon>Malvaceae</taxon>
        <taxon>Grewioideae</taxon>
        <taxon>Apeibeae</taxon>
        <taxon>Corchorus</taxon>
    </lineage>
</organism>
<dbReference type="EMBL" id="AWUE01014039">
    <property type="protein sequence ID" value="OMP05314.1"/>
    <property type="molecule type" value="Genomic_DNA"/>
</dbReference>
<reference evidence="2" key="1">
    <citation type="submission" date="2013-09" db="EMBL/GenBank/DDBJ databases">
        <title>Corchorus olitorius genome sequencing.</title>
        <authorList>
            <person name="Alam M."/>
            <person name="Haque M.S."/>
            <person name="Islam M.S."/>
            <person name="Emdad E.M."/>
            <person name="Islam M.M."/>
            <person name="Ahmed B."/>
            <person name="Halim A."/>
            <person name="Hossen Q.M.M."/>
            <person name="Hossain M.Z."/>
            <person name="Ahmed R."/>
            <person name="Khan M.M."/>
            <person name="Islam R."/>
            <person name="Rashid M.M."/>
            <person name="Khan S.A."/>
            <person name="Rahman M.S."/>
            <person name="Alam M."/>
            <person name="Yahiya A.S."/>
            <person name="Khan M.S."/>
            <person name="Azam M.S."/>
            <person name="Haque T."/>
            <person name="Lashkar M.Z.H."/>
            <person name="Akhand A.I."/>
            <person name="Morshed G."/>
            <person name="Roy S."/>
            <person name="Uddin K.S."/>
            <person name="Rabeya T."/>
            <person name="Hossain A.S."/>
            <person name="Chowdhury A."/>
            <person name="Snigdha A.R."/>
            <person name="Mortoza M.S."/>
            <person name="Matin S.A."/>
            <person name="Hoque S.M.E."/>
            <person name="Islam M.K."/>
            <person name="Roy D.K."/>
            <person name="Haider R."/>
            <person name="Moosa M.M."/>
            <person name="Elias S.M."/>
            <person name="Hasan A.M."/>
            <person name="Jahan S."/>
            <person name="Shafiuddin M."/>
            <person name="Mahmood N."/>
            <person name="Shommy N.S."/>
        </authorList>
    </citation>
    <scope>NUCLEOTIDE SEQUENCE [LARGE SCALE GENOMIC DNA]</scope>
    <source>
        <strain evidence="2">cv. O-4</strain>
    </source>
</reference>
<keyword evidence="2" id="KW-1185">Reference proteome</keyword>
<evidence type="ECO:0000313" key="2">
    <source>
        <dbReference type="Proteomes" id="UP000187203"/>
    </source>
</evidence>
<name>A0A1R3KE40_9ROSI</name>
<evidence type="ECO:0000313" key="1">
    <source>
        <dbReference type="EMBL" id="OMP05314.1"/>
    </source>
</evidence>
<gene>
    <name evidence="1" type="ORF">COLO4_08925</name>
</gene>
<dbReference type="Proteomes" id="UP000187203">
    <property type="component" value="Unassembled WGS sequence"/>
</dbReference>
<sequence length="66" mass="7238">MAPMGDESERTRSCGVGHSCFCQHLPSSTECGVGTLANQGNLVRDIISHLLLSQFSHAFKFHNYIT</sequence>
<protein>
    <submittedName>
        <fullName evidence="1">Uncharacterized protein</fullName>
    </submittedName>
</protein>